<dbReference type="STRING" id="869279.SE15_06060"/>
<dbReference type="PROSITE" id="PS00671">
    <property type="entry name" value="D_2_HYDROXYACID_DH_3"/>
    <property type="match status" value="1"/>
</dbReference>
<keyword evidence="7" id="KW-1185">Reference proteome</keyword>
<dbReference type="InterPro" id="IPR036291">
    <property type="entry name" value="NAD(P)-bd_dom_sf"/>
</dbReference>
<dbReference type="FunFam" id="3.40.50.720:FF:000462">
    <property type="entry name" value="Glyoxylate reductase (NADP+)"/>
    <property type="match status" value="1"/>
</dbReference>
<sequence length="327" mass="36510">MHKPFIFITRQIATDAVERLREKADVEIWPYEDPPPKAVLLEKISRADGILTMLTDPIDSEVIQAASPSLKVISQMAVGFDNIDVSAATQRRIPIGHTPGVLTETTADFAWALILAAARRVVEADRQVHRGIWKPWGPEVLTGLDVYGATLGIIGFGRIGQAVARRAKCFNMRIIYYSRHRKPESEQALSASYMDLEEIFRHSDILSLHLNYTPEAYHLVNRERLAVMKPTAILVNTARGAVVDPEALVWALQNKIIAAAALDVFETEPIPFDHPLLQMDNVILTPHIASASRETRHRMAIMAVENVLAGLENRPLPYCVNPEVYSQ</sequence>
<dbReference type="PANTHER" id="PTHR10996">
    <property type="entry name" value="2-HYDROXYACID DEHYDROGENASE-RELATED"/>
    <property type="match status" value="1"/>
</dbReference>
<evidence type="ECO:0000256" key="2">
    <source>
        <dbReference type="ARBA" id="ARBA00023002"/>
    </source>
</evidence>
<keyword evidence="2 3" id="KW-0560">Oxidoreductase</keyword>
<dbReference type="InterPro" id="IPR029752">
    <property type="entry name" value="D-isomer_DH_CS1"/>
</dbReference>
<dbReference type="GO" id="GO:0051287">
    <property type="term" value="F:NAD binding"/>
    <property type="evidence" value="ECO:0007669"/>
    <property type="project" value="InterPro"/>
</dbReference>
<accession>A0A0P6Y5B5</accession>
<feature type="domain" description="D-isomer specific 2-hydroxyacid dehydrogenase NAD-binding" evidence="5">
    <location>
        <begin position="112"/>
        <end position="289"/>
    </location>
</feature>
<dbReference type="Pfam" id="PF02826">
    <property type="entry name" value="2-Hacid_dh_C"/>
    <property type="match status" value="1"/>
</dbReference>
<dbReference type="GO" id="GO:0030267">
    <property type="term" value="F:glyoxylate reductase (NADPH) activity"/>
    <property type="evidence" value="ECO:0007669"/>
    <property type="project" value="TreeGrafter"/>
</dbReference>
<dbReference type="Pfam" id="PF00389">
    <property type="entry name" value="2-Hacid_dh"/>
    <property type="match status" value="1"/>
</dbReference>
<dbReference type="GO" id="GO:0016618">
    <property type="term" value="F:hydroxypyruvate reductase [NAD(P)H] activity"/>
    <property type="evidence" value="ECO:0007669"/>
    <property type="project" value="TreeGrafter"/>
</dbReference>
<evidence type="ECO:0000313" key="7">
    <source>
        <dbReference type="Proteomes" id="UP000050544"/>
    </source>
</evidence>
<evidence type="ECO:0000256" key="3">
    <source>
        <dbReference type="RuleBase" id="RU003719"/>
    </source>
</evidence>
<dbReference type="InterPro" id="IPR006140">
    <property type="entry name" value="D-isomer_DH_NAD-bd"/>
</dbReference>
<dbReference type="PANTHER" id="PTHR10996:SF283">
    <property type="entry name" value="GLYOXYLATE_HYDROXYPYRUVATE REDUCTASE B"/>
    <property type="match status" value="1"/>
</dbReference>
<dbReference type="SUPFAM" id="SSF51735">
    <property type="entry name" value="NAD(P)-binding Rossmann-fold domains"/>
    <property type="match status" value="1"/>
</dbReference>
<feature type="domain" description="D-isomer specific 2-hydroxyacid dehydrogenase catalytic" evidence="4">
    <location>
        <begin position="6"/>
        <end position="321"/>
    </location>
</feature>
<dbReference type="InterPro" id="IPR006139">
    <property type="entry name" value="D-isomer_2_OHA_DH_cat_dom"/>
</dbReference>
<protein>
    <submittedName>
        <fullName evidence="6">Glyoxylate reductase</fullName>
    </submittedName>
</protein>
<organism evidence="6 7">
    <name type="scientific">Thermanaerothrix daxensis</name>
    <dbReference type="NCBI Taxonomy" id="869279"/>
    <lineage>
        <taxon>Bacteria</taxon>
        <taxon>Bacillati</taxon>
        <taxon>Chloroflexota</taxon>
        <taxon>Anaerolineae</taxon>
        <taxon>Anaerolineales</taxon>
        <taxon>Anaerolineaceae</taxon>
        <taxon>Thermanaerothrix</taxon>
    </lineage>
</organism>
<dbReference type="GO" id="GO:0005829">
    <property type="term" value="C:cytosol"/>
    <property type="evidence" value="ECO:0007669"/>
    <property type="project" value="TreeGrafter"/>
</dbReference>
<comment type="similarity">
    <text evidence="1 3">Belongs to the D-isomer specific 2-hydroxyacid dehydrogenase family.</text>
</comment>
<gene>
    <name evidence="6" type="ORF">SE15_06060</name>
</gene>
<proteinExistence type="inferred from homology"/>
<evidence type="ECO:0000259" key="5">
    <source>
        <dbReference type="Pfam" id="PF02826"/>
    </source>
</evidence>
<dbReference type="PROSITE" id="PS00065">
    <property type="entry name" value="D_2_HYDROXYACID_DH_1"/>
    <property type="match status" value="1"/>
</dbReference>
<dbReference type="InterPro" id="IPR029753">
    <property type="entry name" value="D-isomer_DH_CS"/>
</dbReference>
<evidence type="ECO:0000313" key="6">
    <source>
        <dbReference type="EMBL" id="KPL84617.1"/>
    </source>
</evidence>
<dbReference type="InterPro" id="IPR050223">
    <property type="entry name" value="D-isomer_2-hydroxyacid_DH"/>
</dbReference>
<dbReference type="CDD" id="cd05301">
    <property type="entry name" value="GDH"/>
    <property type="match status" value="1"/>
</dbReference>
<dbReference type="RefSeq" id="WP_054521171.1">
    <property type="nucleotide sequence ID" value="NZ_LGKO01000002.1"/>
</dbReference>
<dbReference type="SUPFAM" id="SSF52283">
    <property type="entry name" value="Formate/glycerate dehydrogenase catalytic domain-like"/>
    <property type="match status" value="1"/>
</dbReference>
<dbReference type="OrthoDB" id="9792971at2"/>
<name>A0A0P6Y5B5_9CHLR</name>
<dbReference type="Proteomes" id="UP000050544">
    <property type="component" value="Unassembled WGS sequence"/>
</dbReference>
<evidence type="ECO:0000256" key="1">
    <source>
        <dbReference type="ARBA" id="ARBA00005854"/>
    </source>
</evidence>
<dbReference type="PATRIC" id="fig|869279.4.peg.1218"/>
<evidence type="ECO:0000259" key="4">
    <source>
        <dbReference type="Pfam" id="PF00389"/>
    </source>
</evidence>
<dbReference type="EMBL" id="LGKO01000002">
    <property type="protein sequence ID" value="KPL84617.1"/>
    <property type="molecule type" value="Genomic_DNA"/>
</dbReference>
<dbReference type="AlphaFoldDB" id="A0A0P6Y5B5"/>
<comment type="caution">
    <text evidence="6">The sequence shown here is derived from an EMBL/GenBank/DDBJ whole genome shotgun (WGS) entry which is preliminary data.</text>
</comment>
<reference evidence="6 7" key="1">
    <citation type="submission" date="2015-07" db="EMBL/GenBank/DDBJ databases">
        <title>Whole genome sequence of Thermanaerothrix daxensis DSM 23592.</title>
        <authorList>
            <person name="Hemp J."/>
            <person name="Ward L.M."/>
            <person name="Pace L.A."/>
            <person name="Fischer W.W."/>
        </authorList>
    </citation>
    <scope>NUCLEOTIDE SEQUENCE [LARGE SCALE GENOMIC DNA]</scope>
    <source>
        <strain evidence="6 7">GNS-1</strain>
    </source>
</reference>
<dbReference type="Gene3D" id="3.40.50.720">
    <property type="entry name" value="NAD(P)-binding Rossmann-like Domain"/>
    <property type="match status" value="2"/>
</dbReference>